<dbReference type="InterPro" id="IPR011712">
    <property type="entry name" value="Sig_transdc_His_kin_sub3_dim/P"/>
</dbReference>
<dbReference type="InterPro" id="IPR036890">
    <property type="entry name" value="HATPase_C_sf"/>
</dbReference>
<feature type="transmembrane region" description="Helical" evidence="9">
    <location>
        <begin position="162"/>
        <end position="184"/>
    </location>
</feature>
<name>D2AWZ9_STRRD</name>
<feature type="transmembrane region" description="Helical" evidence="9">
    <location>
        <begin position="12"/>
        <end position="31"/>
    </location>
</feature>
<evidence type="ECO:0000256" key="3">
    <source>
        <dbReference type="ARBA" id="ARBA00022553"/>
    </source>
</evidence>
<evidence type="ECO:0000259" key="10">
    <source>
        <dbReference type="Pfam" id="PF07730"/>
    </source>
</evidence>
<accession>D2AWZ9</accession>
<gene>
    <name evidence="12" type="ordered locus">Sros_6198</name>
</gene>
<dbReference type="PANTHER" id="PTHR24421:SF10">
    <property type="entry name" value="NITRATE_NITRITE SENSOR PROTEIN NARQ"/>
    <property type="match status" value="1"/>
</dbReference>
<keyword evidence="9" id="KW-1133">Transmembrane helix</keyword>
<keyword evidence="13" id="KW-1185">Reference proteome</keyword>
<keyword evidence="3" id="KW-0597">Phosphoprotein</keyword>
<keyword evidence="8" id="KW-0902">Two-component regulatory system</keyword>
<evidence type="ECO:0000256" key="6">
    <source>
        <dbReference type="ARBA" id="ARBA00022777"/>
    </source>
</evidence>
<proteinExistence type="predicted"/>
<evidence type="ECO:0000313" key="13">
    <source>
        <dbReference type="Proteomes" id="UP000002029"/>
    </source>
</evidence>
<feature type="domain" description="Signal transduction histidine kinase subgroup 3 dimerisation and phosphoacceptor" evidence="10">
    <location>
        <begin position="228"/>
        <end position="291"/>
    </location>
</feature>
<evidence type="ECO:0000259" key="11">
    <source>
        <dbReference type="Pfam" id="PF13796"/>
    </source>
</evidence>
<keyword evidence="6 12" id="KW-0418">Kinase</keyword>
<evidence type="ECO:0000256" key="5">
    <source>
        <dbReference type="ARBA" id="ARBA00022741"/>
    </source>
</evidence>
<dbReference type="RefSeq" id="WP_012892662.1">
    <property type="nucleotide sequence ID" value="NC_013595.1"/>
</dbReference>
<dbReference type="InterPro" id="IPR050482">
    <property type="entry name" value="Sensor_HK_TwoCompSys"/>
</dbReference>
<sequence length="415" mass="43930">MRTLLRRIGTDSRYLIAGFPLSVVFFVLMVAGFAAGIGTVVVWVGLPVLATTLLVARGMADVERRMLPEVLGRALPRPRYRPAPETAGWFRRMVNPLTSGQSWLDLLYGIVAFPISVVTFVFTVTWWAGTILGLATPLYGWITAAIPGNEGLAYLLGLGDSVWIDVVINTSIGVLFALTLPVVVRSAALIRAGLGRAMLTGVAELHERIDDLAEGRAAAVSAEANALRRLERDIHDGPQQRLVSLAMDLSRAQRQLKRDPQAVEAMLSQAITSTRDTLDELRALSRGIAPPILTDRGLAPALAALASRCTIPVELDVQVTGRFAAAVENTVYFVVAESLTNVAKHSHATVCTVSLTKTGGVLMLTIGDDGVGGAHVAKGHGLSGLGDRLKAVDGELAVDSPVGGPTVIVAEVPCG</sequence>
<dbReference type="Pfam" id="PF13796">
    <property type="entry name" value="Sensor"/>
    <property type="match status" value="1"/>
</dbReference>
<dbReference type="PANTHER" id="PTHR24421">
    <property type="entry name" value="NITRATE/NITRITE SENSOR PROTEIN NARX-RELATED"/>
    <property type="match status" value="1"/>
</dbReference>
<comment type="catalytic activity">
    <reaction evidence="1">
        <text>ATP + protein L-histidine = ADP + protein N-phospho-L-histidine.</text>
        <dbReference type="EC" id="2.7.13.3"/>
    </reaction>
</comment>
<evidence type="ECO:0000256" key="7">
    <source>
        <dbReference type="ARBA" id="ARBA00022840"/>
    </source>
</evidence>
<organism evidence="12 13">
    <name type="scientific">Streptosporangium roseum (strain ATCC 12428 / DSM 43021 / JCM 3005 / KCTC 9067 / NCIMB 10171 / NRRL 2505 / NI 9100)</name>
    <dbReference type="NCBI Taxonomy" id="479432"/>
    <lineage>
        <taxon>Bacteria</taxon>
        <taxon>Bacillati</taxon>
        <taxon>Actinomycetota</taxon>
        <taxon>Actinomycetes</taxon>
        <taxon>Streptosporangiales</taxon>
        <taxon>Streptosporangiaceae</taxon>
        <taxon>Streptosporangium</taxon>
    </lineage>
</organism>
<dbReference type="HOGENOM" id="CLU_000445_20_2_11"/>
<keyword evidence="5" id="KW-0547">Nucleotide-binding</keyword>
<evidence type="ECO:0000256" key="4">
    <source>
        <dbReference type="ARBA" id="ARBA00022679"/>
    </source>
</evidence>
<dbReference type="Pfam" id="PF07730">
    <property type="entry name" value="HisKA_3"/>
    <property type="match status" value="1"/>
</dbReference>
<dbReference type="GO" id="GO:0046983">
    <property type="term" value="F:protein dimerization activity"/>
    <property type="evidence" value="ECO:0007669"/>
    <property type="project" value="InterPro"/>
</dbReference>
<keyword evidence="7" id="KW-0067">ATP-binding</keyword>
<dbReference type="AlphaFoldDB" id="D2AWZ9"/>
<dbReference type="STRING" id="479432.Sros_6198"/>
<dbReference type="OrthoDB" id="5241729at2"/>
<feature type="transmembrane region" description="Helical" evidence="9">
    <location>
        <begin position="106"/>
        <end position="128"/>
    </location>
</feature>
<evidence type="ECO:0000313" key="12">
    <source>
        <dbReference type="EMBL" id="ACZ88927.1"/>
    </source>
</evidence>
<dbReference type="KEGG" id="sro:Sros_6198"/>
<evidence type="ECO:0000256" key="2">
    <source>
        <dbReference type="ARBA" id="ARBA00012438"/>
    </source>
</evidence>
<evidence type="ECO:0000256" key="8">
    <source>
        <dbReference type="ARBA" id="ARBA00023012"/>
    </source>
</evidence>
<dbReference type="Proteomes" id="UP000002029">
    <property type="component" value="Chromosome"/>
</dbReference>
<dbReference type="EC" id="2.7.13.3" evidence="2"/>
<dbReference type="eggNOG" id="COG4585">
    <property type="taxonomic scope" value="Bacteria"/>
</dbReference>
<evidence type="ECO:0000256" key="9">
    <source>
        <dbReference type="SAM" id="Phobius"/>
    </source>
</evidence>
<dbReference type="Gene3D" id="3.30.565.10">
    <property type="entry name" value="Histidine kinase-like ATPase, C-terminal domain"/>
    <property type="match status" value="1"/>
</dbReference>
<keyword evidence="4" id="KW-0808">Transferase</keyword>
<dbReference type="SUPFAM" id="SSF55874">
    <property type="entry name" value="ATPase domain of HSP90 chaperone/DNA topoisomerase II/histidine kinase"/>
    <property type="match status" value="1"/>
</dbReference>
<dbReference type="Gene3D" id="1.20.5.1930">
    <property type="match status" value="1"/>
</dbReference>
<reference evidence="12 13" key="1">
    <citation type="journal article" date="2010" name="Stand. Genomic Sci.">
        <title>Complete genome sequence of Streptosporangium roseum type strain (NI 9100).</title>
        <authorList>
            <person name="Nolan M."/>
            <person name="Sikorski J."/>
            <person name="Jando M."/>
            <person name="Lucas S."/>
            <person name="Lapidus A."/>
            <person name="Glavina Del Rio T."/>
            <person name="Chen F."/>
            <person name="Tice H."/>
            <person name="Pitluck S."/>
            <person name="Cheng J.F."/>
            <person name="Chertkov O."/>
            <person name="Sims D."/>
            <person name="Meincke L."/>
            <person name="Brettin T."/>
            <person name="Han C."/>
            <person name="Detter J.C."/>
            <person name="Bruce D."/>
            <person name="Goodwin L."/>
            <person name="Land M."/>
            <person name="Hauser L."/>
            <person name="Chang Y.J."/>
            <person name="Jeffries C.D."/>
            <person name="Ivanova N."/>
            <person name="Mavromatis K."/>
            <person name="Mikhailova N."/>
            <person name="Chen A."/>
            <person name="Palaniappan K."/>
            <person name="Chain P."/>
            <person name="Rohde M."/>
            <person name="Goker M."/>
            <person name="Bristow J."/>
            <person name="Eisen J.A."/>
            <person name="Markowitz V."/>
            <person name="Hugenholtz P."/>
            <person name="Kyrpides N.C."/>
            <person name="Klenk H.P."/>
        </authorList>
    </citation>
    <scope>NUCLEOTIDE SEQUENCE [LARGE SCALE GENOMIC DNA]</scope>
    <source>
        <strain evidence="13">ATCC 12428 / DSM 43021 / JCM 3005 / NI 9100</strain>
    </source>
</reference>
<dbReference type="GO" id="GO:0016020">
    <property type="term" value="C:membrane"/>
    <property type="evidence" value="ECO:0007669"/>
    <property type="project" value="InterPro"/>
</dbReference>
<feature type="transmembrane region" description="Helical" evidence="9">
    <location>
        <begin position="37"/>
        <end position="56"/>
    </location>
</feature>
<dbReference type="CDD" id="cd16917">
    <property type="entry name" value="HATPase_UhpB-NarQ-NarX-like"/>
    <property type="match status" value="1"/>
</dbReference>
<dbReference type="GO" id="GO:0005524">
    <property type="term" value="F:ATP binding"/>
    <property type="evidence" value="ECO:0007669"/>
    <property type="project" value="UniProtKB-KW"/>
</dbReference>
<feature type="domain" description="Putative sensor" evidence="11">
    <location>
        <begin position="14"/>
        <end position="199"/>
    </location>
</feature>
<evidence type="ECO:0000256" key="1">
    <source>
        <dbReference type="ARBA" id="ARBA00000085"/>
    </source>
</evidence>
<keyword evidence="9" id="KW-0812">Transmembrane</keyword>
<dbReference type="EMBL" id="CP001814">
    <property type="protein sequence ID" value="ACZ88927.1"/>
    <property type="molecule type" value="Genomic_DNA"/>
</dbReference>
<protein>
    <recommendedName>
        <fullName evidence="2">histidine kinase</fullName>
        <ecNumber evidence="2">2.7.13.3</ecNumber>
    </recommendedName>
</protein>
<keyword evidence="9" id="KW-0472">Membrane</keyword>
<dbReference type="InterPro" id="IPR025828">
    <property type="entry name" value="Put_sensor_dom"/>
</dbReference>
<dbReference type="GO" id="GO:0000155">
    <property type="term" value="F:phosphorelay sensor kinase activity"/>
    <property type="evidence" value="ECO:0007669"/>
    <property type="project" value="InterPro"/>
</dbReference>